<reference evidence="1" key="1">
    <citation type="submission" date="2020-05" db="EMBL/GenBank/DDBJ databases">
        <authorList>
            <person name="Chiriac C."/>
            <person name="Salcher M."/>
            <person name="Ghai R."/>
            <person name="Kavagutti S V."/>
        </authorList>
    </citation>
    <scope>NUCLEOTIDE SEQUENCE</scope>
</reference>
<name>A0A6J6EYM3_9ZZZZ</name>
<sequence>MRLSIISFAGTARTLVAVGTVSEPSIDCTTLAATPRNGSIDEAPGVIKVGIGFTTGSAGLSAVLVT</sequence>
<dbReference type="EMBL" id="CAEZTW010000067">
    <property type="protein sequence ID" value="CAB4581256.1"/>
    <property type="molecule type" value="Genomic_DNA"/>
</dbReference>
<organism evidence="1">
    <name type="scientific">freshwater metagenome</name>
    <dbReference type="NCBI Taxonomy" id="449393"/>
    <lineage>
        <taxon>unclassified sequences</taxon>
        <taxon>metagenomes</taxon>
        <taxon>ecological metagenomes</taxon>
    </lineage>
</organism>
<accession>A0A6J6EYM3</accession>
<dbReference type="AlphaFoldDB" id="A0A6J6EYM3"/>
<gene>
    <name evidence="1" type="ORF">UFOPK1766_00474</name>
</gene>
<evidence type="ECO:0000313" key="1">
    <source>
        <dbReference type="EMBL" id="CAB4581256.1"/>
    </source>
</evidence>
<protein>
    <submittedName>
        <fullName evidence="1">Unannotated protein</fullName>
    </submittedName>
</protein>
<proteinExistence type="predicted"/>